<dbReference type="EMBL" id="CAJNOI010000027">
    <property type="protein sequence ID" value="CAF0867387.1"/>
    <property type="molecule type" value="Genomic_DNA"/>
</dbReference>
<dbReference type="SMART" id="SM00825">
    <property type="entry name" value="PKS_KS"/>
    <property type="match status" value="1"/>
</dbReference>
<reference evidence="7" key="1">
    <citation type="submission" date="2021-02" db="EMBL/GenBank/DDBJ databases">
        <authorList>
            <person name="Nowell W R."/>
        </authorList>
    </citation>
    <scope>NUCLEOTIDE SEQUENCE</scope>
</reference>
<dbReference type="PANTHER" id="PTHR43775">
    <property type="entry name" value="FATTY ACID SYNTHASE"/>
    <property type="match status" value="1"/>
</dbReference>
<dbReference type="EMBL" id="CAJNOM010000406">
    <property type="protein sequence ID" value="CAF1419805.1"/>
    <property type="molecule type" value="Genomic_DNA"/>
</dbReference>
<evidence type="ECO:0000313" key="6">
    <source>
        <dbReference type="EMBL" id="CAF1419805.1"/>
    </source>
</evidence>
<dbReference type="InterPro" id="IPR014030">
    <property type="entry name" value="Ketoacyl_synth_N"/>
</dbReference>
<comment type="similarity">
    <text evidence="3">Belongs to the thiolase-like superfamily. Beta-ketoacyl-ACP synthases family.</text>
</comment>
<comment type="caution">
    <text evidence="7">The sequence shown here is derived from an EMBL/GenBank/DDBJ whole genome shotgun (WGS) entry which is preliminary data.</text>
</comment>
<dbReference type="SUPFAM" id="SSF53901">
    <property type="entry name" value="Thiolase-like"/>
    <property type="match status" value="1"/>
</dbReference>
<evidence type="ECO:0000259" key="4">
    <source>
        <dbReference type="SMART" id="SM00825"/>
    </source>
</evidence>
<evidence type="ECO:0000256" key="2">
    <source>
        <dbReference type="ARBA" id="ARBA00022553"/>
    </source>
</evidence>
<dbReference type="InterPro" id="IPR014031">
    <property type="entry name" value="Ketoacyl_synth_C"/>
</dbReference>
<dbReference type="EMBL" id="CAJNOM010000407">
    <property type="protein sequence ID" value="CAF1420221.1"/>
    <property type="molecule type" value="Genomic_DNA"/>
</dbReference>
<dbReference type="Proteomes" id="UP000663832">
    <property type="component" value="Unassembled WGS sequence"/>
</dbReference>
<dbReference type="OrthoDB" id="329835at2759"/>
<keyword evidence="3" id="KW-0808">Transferase</keyword>
<evidence type="ECO:0000256" key="1">
    <source>
        <dbReference type="ARBA" id="ARBA00022450"/>
    </source>
</evidence>
<accession>A0A815M982</accession>
<dbReference type="GO" id="GO:0006633">
    <property type="term" value="P:fatty acid biosynthetic process"/>
    <property type="evidence" value="ECO:0007669"/>
    <property type="project" value="TreeGrafter"/>
</dbReference>
<dbReference type="InterPro" id="IPR016039">
    <property type="entry name" value="Thiolase-like"/>
</dbReference>
<dbReference type="GO" id="GO:0004312">
    <property type="term" value="F:fatty acid synthase activity"/>
    <property type="evidence" value="ECO:0007669"/>
    <property type="project" value="TreeGrafter"/>
</dbReference>
<organism evidence="7 8">
    <name type="scientific">Adineta steineri</name>
    <dbReference type="NCBI Taxonomy" id="433720"/>
    <lineage>
        <taxon>Eukaryota</taxon>
        <taxon>Metazoa</taxon>
        <taxon>Spiralia</taxon>
        <taxon>Gnathifera</taxon>
        <taxon>Rotifera</taxon>
        <taxon>Eurotatoria</taxon>
        <taxon>Bdelloidea</taxon>
        <taxon>Adinetida</taxon>
        <taxon>Adinetidae</taxon>
        <taxon>Adineta</taxon>
    </lineage>
</organism>
<evidence type="ECO:0000256" key="3">
    <source>
        <dbReference type="RuleBase" id="RU003694"/>
    </source>
</evidence>
<dbReference type="InterPro" id="IPR050091">
    <property type="entry name" value="PKS_NRPS_Biosynth_Enz"/>
</dbReference>
<evidence type="ECO:0000313" key="7">
    <source>
        <dbReference type="EMBL" id="CAF1420221.1"/>
    </source>
</evidence>
<evidence type="ECO:0000313" key="5">
    <source>
        <dbReference type="EMBL" id="CAF0867387.1"/>
    </source>
</evidence>
<keyword evidence="2" id="KW-0597">Phosphoprotein</keyword>
<dbReference type="CDD" id="cd00833">
    <property type="entry name" value="PKS"/>
    <property type="match status" value="1"/>
</dbReference>
<dbReference type="InterPro" id="IPR020841">
    <property type="entry name" value="PKS_Beta-ketoAc_synthase_dom"/>
</dbReference>
<protein>
    <recommendedName>
        <fullName evidence="4">Ketosynthase family 3 (KS3) domain-containing protein</fullName>
    </recommendedName>
</protein>
<dbReference type="Pfam" id="PF02801">
    <property type="entry name" value="Ketoacyl-synt_C"/>
    <property type="match status" value="2"/>
</dbReference>
<dbReference type="Gene3D" id="3.40.47.10">
    <property type="match status" value="2"/>
</dbReference>
<proteinExistence type="inferred from homology"/>
<feature type="domain" description="Ketosynthase family 3 (KS3)" evidence="4">
    <location>
        <begin position="2"/>
        <end position="233"/>
    </location>
</feature>
<gene>
    <name evidence="5" type="ORF">BJG266_LOCUS8712</name>
    <name evidence="6" type="ORF">QVE165_LOCUS38158</name>
    <name evidence="7" type="ORF">QVE165_LOCUS38190</name>
</gene>
<dbReference type="Pfam" id="PF00109">
    <property type="entry name" value="ketoacyl-synt"/>
    <property type="match status" value="1"/>
</dbReference>
<sequence length="233" mass="25877">MSNQQWDMFEPSVFGLSDAEAGSVDPCHRLLMLKFVYLLDDAEYSVDKINGTKTSVHIGQFPTDHVIVTTRMKPEHRSRFYGPNSLLYHFNLHDPNVSLDVTCSLSLEASHMAVQYLRRNEVDMAVCGVDHLEPMLIVMMKVKNSIAAGQERLLANIYSGNNFDTRKILFVEAHGTGTPVGDPTEANCSIKSNLGHTEGAADVISLIKVAMCMYHRGITANMQFTSLNPKIDA</sequence>
<keyword evidence="8" id="KW-1185">Reference proteome</keyword>
<keyword evidence="1" id="KW-0596">Phosphopantetheine</keyword>
<dbReference type="PANTHER" id="PTHR43775:SF37">
    <property type="entry name" value="SI:DKEY-61P9.11"/>
    <property type="match status" value="1"/>
</dbReference>
<name>A0A815M982_9BILA</name>
<evidence type="ECO:0000313" key="8">
    <source>
        <dbReference type="Proteomes" id="UP000663832"/>
    </source>
</evidence>
<dbReference type="AlphaFoldDB" id="A0A815M982"/>
<dbReference type="Proteomes" id="UP000663877">
    <property type="component" value="Unassembled WGS sequence"/>
</dbReference>